<dbReference type="AlphaFoldDB" id="A0A183SK98"/>
<sequence>MLLWPPLTGTQLSPVAPRSWVLPSGHTPGNRHDRRAKPDNPRSNRPERRTALVARELARYKVDIAALSETRFSEQGQLEDAERRDADVAFAIRNDIVGRLLCLPQGINDHLMSLRLSLRGDKVATINSTYAPPMKSPDAVLDKFYEDLHAFLATVPK</sequence>
<dbReference type="Proteomes" id="UP000275846">
    <property type="component" value="Unassembled WGS sequence"/>
</dbReference>
<feature type="compositionally biased region" description="Basic and acidic residues" evidence="1">
    <location>
        <begin position="36"/>
        <end position="48"/>
    </location>
</feature>
<reference evidence="4" key="1">
    <citation type="submission" date="2016-06" db="UniProtKB">
        <authorList>
            <consortium name="WormBaseParasite"/>
        </authorList>
    </citation>
    <scope>IDENTIFICATION</scope>
</reference>
<feature type="region of interest" description="Disordered" evidence="1">
    <location>
        <begin position="15"/>
        <end position="48"/>
    </location>
</feature>
<dbReference type="WBParaSite" id="SSLN_0000480101-mRNA-1">
    <property type="protein sequence ID" value="SSLN_0000480101-mRNA-1"/>
    <property type="gene ID" value="SSLN_0000480101"/>
</dbReference>
<reference evidence="2 3" key="2">
    <citation type="submission" date="2018-11" db="EMBL/GenBank/DDBJ databases">
        <authorList>
            <consortium name="Pathogen Informatics"/>
        </authorList>
    </citation>
    <scope>NUCLEOTIDE SEQUENCE [LARGE SCALE GENOMIC DNA]</scope>
    <source>
        <strain evidence="2 3">NST_G2</strain>
    </source>
</reference>
<protein>
    <submittedName>
        <fullName evidence="4">Endo/exonuclease/phosphatase domain-containing protein</fullName>
    </submittedName>
</protein>
<evidence type="ECO:0000313" key="4">
    <source>
        <dbReference type="WBParaSite" id="SSLN_0000480101-mRNA-1"/>
    </source>
</evidence>
<name>A0A183SK98_SCHSO</name>
<accession>A0A183SK98</accession>
<dbReference type="OrthoDB" id="410381at2759"/>
<dbReference type="SUPFAM" id="SSF56219">
    <property type="entry name" value="DNase I-like"/>
    <property type="match status" value="1"/>
</dbReference>
<gene>
    <name evidence="2" type="ORF">SSLN_LOCUS4646</name>
</gene>
<organism evidence="4">
    <name type="scientific">Schistocephalus solidus</name>
    <name type="common">Tapeworm</name>
    <dbReference type="NCBI Taxonomy" id="70667"/>
    <lineage>
        <taxon>Eukaryota</taxon>
        <taxon>Metazoa</taxon>
        <taxon>Spiralia</taxon>
        <taxon>Lophotrochozoa</taxon>
        <taxon>Platyhelminthes</taxon>
        <taxon>Cestoda</taxon>
        <taxon>Eucestoda</taxon>
        <taxon>Diphyllobothriidea</taxon>
        <taxon>Diphyllobothriidae</taxon>
        <taxon>Schistocephalus</taxon>
    </lineage>
</organism>
<dbReference type="EMBL" id="UYSU01032945">
    <property type="protein sequence ID" value="VDL91031.1"/>
    <property type="molecule type" value="Genomic_DNA"/>
</dbReference>
<evidence type="ECO:0000313" key="3">
    <source>
        <dbReference type="Proteomes" id="UP000275846"/>
    </source>
</evidence>
<keyword evidence="3" id="KW-1185">Reference proteome</keyword>
<dbReference type="Gene3D" id="3.60.10.10">
    <property type="entry name" value="Endonuclease/exonuclease/phosphatase"/>
    <property type="match status" value="1"/>
</dbReference>
<evidence type="ECO:0000313" key="2">
    <source>
        <dbReference type="EMBL" id="VDL91031.1"/>
    </source>
</evidence>
<dbReference type="InterPro" id="IPR036691">
    <property type="entry name" value="Endo/exonu/phosph_ase_sf"/>
</dbReference>
<proteinExistence type="predicted"/>
<evidence type="ECO:0000256" key="1">
    <source>
        <dbReference type="SAM" id="MobiDB-lite"/>
    </source>
</evidence>